<name>A0A4V3XIP7_9APHY</name>
<comment type="subcellular location">
    <subcellularLocation>
        <location evidence="1">Membrane</location>
    </subcellularLocation>
</comment>
<proteinExistence type="predicted"/>
<evidence type="ECO:0000259" key="6">
    <source>
        <dbReference type="Pfam" id="PF04116"/>
    </source>
</evidence>
<dbReference type="GO" id="GO:0008610">
    <property type="term" value="P:lipid biosynthetic process"/>
    <property type="evidence" value="ECO:0007669"/>
    <property type="project" value="InterPro"/>
</dbReference>
<dbReference type="Pfam" id="PF04116">
    <property type="entry name" value="FA_hydroxylase"/>
    <property type="match status" value="1"/>
</dbReference>
<keyword evidence="2 5" id="KW-0812">Transmembrane</keyword>
<dbReference type="EMBL" id="SGPM01000098">
    <property type="protein sequence ID" value="THH30003.1"/>
    <property type="molecule type" value="Genomic_DNA"/>
</dbReference>
<accession>A0A4V3XIP7</accession>
<keyword evidence="3 5" id="KW-1133">Transmembrane helix</keyword>
<dbReference type="GO" id="GO:0016020">
    <property type="term" value="C:membrane"/>
    <property type="evidence" value="ECO:0007669"/>
    <property type="project" value="UniProtKB-SubCell"/>
</dbReference>
<dbReference type="InterPro" id="IPR006694">
    <property type="entry name" value="Fatty_acid_hydroxylase"/>
</dbReference>
<feature type="domain" description="Fatty acid hydroxylase" evidence="6">
    <location>
        <begin position="191"/>
        <end position="318"/>
    </location>
</feature>
<dbReference type="GO" id="GO:0005506">
    <property type="term" value="F:iron ion binding"/>
    <property type="evidence" value="ECO:0007669"/>
    <property type="project" value="InterPro"/>
</dbReference>
<evidence type="ECO:0000256" key="2">
    <source>
        <dbReference type="ARBA" id="ARBA00022692"/>
    </source>
</evidence>
<dbReference type="OrthoDB" id="6354873at2759"/>
<evidence type="ECO:0000256" key="5">
    <source>
        <dbReference type="SAM" id="Phobius"/>
    </source>
</evidence>
<evidence type="ECO:0000256" key="3">
    <source>
        <dbReference type="ARBA" id="ARBA00022989"/>
    </source>
</evidence>
<dbReference type="PANTHER" id="PTHR11863">
    <property type="entry name" value="STEROL DESATURASE"/>
    <property type="match status" value="1"/>
</dbReference>
<reference evidence="7 8" key="1">
    <citation type="submission" date="2019-02" db="EMBL/GenBank/DDBJ databases">
        <title>Genome sequencing of the rare red list fungi Antrodiella citrinella (Flaviporus citrinellus).</title>
        <authorList>
            <person name="Buettner E."/>
            <person name="Kellner H."/>
        </authorList>
    </citation>
    <scope>NUCLEOTIDE SEQUENCE [LARGE SCALE GENOMIC DNA]</scope>
    <source>
        <strain evidence="7 8">DSM 108506</strain>
    </source>
</reference>
<evidence type="ECO:0000313" key="7">
    <source>
        <dbReference type="EMBL" id="THH30003.1"/>
    </source>
</evidence>
<gene>
    <name evidence="7" type="ORF">EUX98_g4194</name>
</gene>
<dbReference type="InterPro" id="IPR050307">
    <property type="entry name" value="Sterol_Desaturase_Related"/>
</dbReference>
<evidence type="ECO:0000313" key="8">
    <source>
        <dbReference type="Proteomes" id="UP000308730"/>
    </source>
</evidence>
<keyword evidence="8" id="KW-1185">Reference proteome</keyword>
<comment type="caution">
    <text evidence="7">The sequence shown here is derived from an EMBL/GenBank/DDBJ whole genome shotgun (WGS) entry which is preliminary data.</text>
</comment>
<feature type="transmembrane region" description="Helical" evidence="5">
    <location>
        <begin position="185"/>
        <end position="205"/>
    </location>
</feature>
<dbReference type="GO" id="GO:0016491">
    <property type="term" value="F:oxidoreductase activity"/>
    <property type="evidence" value="ECO:0007669"/>
    <property type="project" value="InterPro"/>
</dbReference>
<feature type="transmembrane region" description="Helical" evidence="5">
    <location>
        <begin position="249"/>
        <end position="271"/>
    </location>
</feature>
<dbReference type="AlphaFoldDB" id="A0A4V3XIP7"/>
<dbReference type="Proteomes" id="UP000308730">
    <property type="component" value="Unassembled WGS sequence"/>
</dbReference>
<organism evidence="7 8">
    <name type="scientific">Antrodiella citrinella</name>
    <dbReference type="NCBI Taxonomy" id="2447956"/>
    <lineage>
        <taxon>Eukaryota</taxon>
        <taxon>Fungi</taxon>
        <taxon>Dikarya</taxon>
        <taxon>Basidiomycota</taxon>
        <taxon>Agaricomycotina</taxon>
        <taxon>Agaricomycetes</taxon>
        <taxon>Polyporales</taxon>
        <taxon>Steccherinaceae</taxon>
        <taxon>Antrodiella</taxon>
    </lineage>
</organism>
<feature type="transmembrane region" description="Helical" evidence="5">
    <location>
        <begin position="146"/>
        <end position="165"/>
    </location>
</feature>
<sequence>MDLALDILDEYVLDAVWAKVVPASAFAHTVNASSSIHKAPLNATTAYIPVAAVGSVSSTWSHLVSYLPHPPLTAQDLAEPTLSTLSSTSAWPRDYMLRQALSLGAITMVGIFVLYFSFAYFAYTFIFNHEMMKHPRFLKNQVRKEIMCSMKAFPTMTLLTLPWFVAEVRGHSFLYENVSDYGWTYLVFSVMFYLLFTDYGIYWIHRWEHHPICYKWLHKPHHKWIIPSPWASHAFHPLDGYLQSIPYHLFIFLFPLHKTLYLVLFVLINFWTILIHDSDMITDHPLEKIINGPAHHTLHHLYFTVNYGQYFTFADRYYDSYRQPAKELDPMLEIKAIEEAKRKAALGKKE</sequence>
<feature type="transmembrane region" description="Helical" evidence="5">
    <location>
        <begin position="101"/>
        <end position="126"/>
    </location>
</feature>
<protein>
    <recommendedName>
        <fullName evidence="6">Fatty acid hydroxylase domain-containing protein</fullName>
    </recommendedName>
</protein>
<evidence type="ECO:0000256" key="1">
    <source>
        <dbReference type="ARBA" id="ARBA00004370"/>
    </source>
</evidence>
<keyword evidence="4 5" id="KW-0472">Membrane</keyword>
<evidence type="ECO:0000256" key="4">
    <source>
        <dbReference type="ARBA" id="ARBA00023136"/>
    </source>
</evidence>